<feature type="region of interest" description="Disordered" evidence="2">
    <location>
        <begin position="379"/>
        <end position="423"/>
    </location>
</feature>
<evidence type="ECO:0000256" key="2">
    <source>
        <dbReference type="SAM" id="MobiDB-lite"/>
    </source>
</evidence>
<evidence type="ECO:0000313" key="4">
    <source>
        <dbReference type="Proteomes" id="UP001161247"/>
    </source>
</evidence>
<name>A0AAV1C7F2_OLDCO</name>
<proteinExistence type="predicted"/>
<evidence type="ECO:0000313" key="3">
    <source>
        <dbReference type="EMBL" id="CAI9090508.1"/>
    </source>
</evidence>
<dbReference type="AlphaFoldDB" id="A0AAV1C7F2"/>
<evidence type="ECO:0000256" key="1">
    <source>
        <dbReference type="SAM" id="Coils"/>
    </source>
</evidence>
<dbReference type="Proteomes" id="UP001161247">
    <property type="component" value="Chromosome 1"/>
</dbReference>
<keyword evidence="1" id="KW-0175">Coiled coil</keyword>
<feature type="coiled-coil region" evidence="1">
    <location>
        <begin position="201"/>
        <end position="228"/>
    </location>
</feature>
<accession>A0AAV1C7F2</accession>
<sequence length="423" mass="47464">MDDFASTIDFDEKYPCPRQSFQDWYIVKKNHYSGAKKIVEACAGSPIRKPNALYVKAPEKYVVEWDHQETNGFEVIRDDWTDEDREKIKRFAKEIEKFEKYPKIVKWDAVQHSVLVVLVMSSSNAGSQLYGDEDPFHVVNSDEETSTTVAAEAKKKRNRNVKVGDLPTIECPLLEEFAAQVTETDNLRLISAASMAYLMRSREMRKELVQARAERDQLLIEKAKYNELDEKLKEYGNMHISKEDLHKWSAAFWFKMLSTGGMAAVIKEINMAATEYGGHGVAVAGLRRIKSEKPIKAKWFKQFLKKNSKKPMHEALVKAITNLSIEQLLLWELLCMALARMSVPGDVGAFLGDTATVLARGPGKELSIPEISEEYIGIELEDGDDVASEEKDTGNSGTKNNDPPVGGNTGGANGSTRHSHEAV</sequence>
<gene>
    <name evidence="3" type="ORF">OLC1_LOCUS2658</name>
</gene>
<dbReference type="EMBL" id="OX459118">
    <property type="protein sequence ID" value="CAI9090508.1"/>
    <property type="molecule type" value="Genomic_DNA"/>
</dbReference>
<reference evidence="3" key="1">
    <citation type="submission" date="2023-03" db="EMBL/GenBank/DDBJ databases">
        <authorList>
            <person name="Julca I."/>
        </authorList>
    </citation>
    <scope>NUCLEOTIDE SEQUENCE</scope>
</reference>
<organism evidence="3 4">
    <name type="scientific">Oldenlandia corymbosa var. corymbosa</name>
    <dbReference type="NCBI Taxonomy" id="529605"/>
    <lineage>
        <taxon>Eukaryota</taxon>
        <taxon>Viridiplantae</taxon>
        <taxon>Streptophyta</taxon>
        <taxon>Embryophyta</taxon>
        <taxon>Tracheophyta</taxon>
        <taxon>Spermatophyta</taxon>
        <taxon>Magnoliopsida</taxon>
        <taxon>eudicotyledons</taxon>
        <taxon>Gunneridae</taxon>
        <taxon>Pentapetalae</taxon>
        <taxon>asterids</taxon>
        <taxon>lamiids</taxon>
        <taxon>Gentianales</taxon>
        <taxon>Rubiaceae</taxon>
        <taxon>Rubioideae</taxon>
        <taxon>Spermacoceae</taxon>
        <taxon>Hedyotis-Oldenlandia complex</taxon>
        <taxon>Oldenlandia</taxon>
    </lineage>
</organism>
<keyword evidence="4" id="KW-1185">Reference proteome</keyword>
<protein>
    <submittedName>
        <fullName evidence="3">OLC1v1025290C1</fullName>
    </submittedName>
</protein>